<feature type="transmembrane region" description="Helical" evidence="6">
    <location>
        <begin position="36"/>
        <end position="61"/>
    </location>
</feature>
<dbReference type="Proteomes" id="UP000887566">
    <property type="component" value="Unplaced"/>
</dbReference>
<evidence type="ECO:0000313" key="9">
    <source>
        <dbReference type="WBParaSite" id="PSAMB.scaffold4284size15104.g23926.t1"/>
    </source>
</evidence>
<dbReference type="GO" id="GO:0004930">
    <property type="term" value="F:G protein-coupled receptor activity"/>
    <property type="evidence" value="ECO:0007669"/>
    <property type="project" value="InterPro"/>
</dbReference>
<reference evidence="9" key="1">
    <citation type="submission" date="2022-11" db="UniProtKB">
        <authorList>
            <consortium name="WormBaseParasite"/>
        </authorList>
    </citation>
    <scope>IDENTIFICATION</scope>
</reference>
<feature type="domain" description="G-protein coupled receptors family 1 profile" evidence="7">
    <location>
        <begin position="53"/>
        <end position="325"/>
    </location>
</feature>
<accession>A0A914WIS8</accession>
<dbReference type="WBParaSite" id="PSAMB.scaffold4284size15104.g23926.t1">
    <property type="protein sequence ID" value="PSAMB.scaffold4284size15104.g23926.t1"/>
    <property type="gene ID" value="PSAMB.scaffold4284size15104.g23926"/>
</dbReference>
<dbReference type="Gene3D" id="1.20.1070.10">
    <property type="entry name" value="Rhodopsin 7-helix transmembrane proteins"/>
    <property type="match status" value="1"/>
</dbReference>
<organism evidence="8 9">
    <name type="scientific">Plectus sambesii</name>
    <dbReference type="NCBI Taxonomy" id="2011161"/>
    <lineage>
        <taxon>Eukaryota</taxon>
        <taxon>Metazoa</taxon>
        <taxon>Ecdysozoa</taxon>
        <taxon>Nematoda</taxon>
        <taxon>Chromadorea</taxon>
        <taxon>Plectida</taxon>
        <taxon>Plectina</taxon>
        <taxon>Plectoidea</taxon>
        <taxon>Plectidae</taxon>
        <taxon>Plectus</taxon>
    </lineage>
</organism>
<dbReference type="InterPro" id="IPR017452">
    <property type="entry name" value="GPCR_Rhodpsn_7TM"/>
</dbReference>
<feature type="transmembrane region" description="Helical" evidence="6">
    <location>
        <begin position="111"/>
        <end position="138"/>
    </location>
</feature>
<keyword evidence="4 6" id="KW-0472">Membrane</keyword>
<feature type="transmembrane region" description="Helical" evidence="6">
    <location>
        <begin position="159"/>
        <end position="183"/>
    </location>
</feature>
<keyword evidence="2 6" id="KW-0812">Transmembrane</keyword>
<protein>
    <submittedName>
        <fullName evidence="9">G-protein coupled receptors family 1 profile domain-containing protein</fullName>
    </submittedName>
</protein>
<evidence type="ECO:0000256" key="1">
    <source>
        <dbReference type="ARBA" id="ARBA00004370"/>
    </source>
</evidence>
<dbReference type="PANTHER" id="PTHR46709">
    <property type="entry name" value="PROTEIN CBG23488-RELATED"/>
    <property type="match status" value="1"/>
</dbReference>
<evidence type="ECO:0000256" key="5">
    <source>
        <dbReference type="SAM" id="MobiDB-lite"/>
    </source>
</evidence>
<dbReference type="GO" id="GO:0016020">
    <property type="term" value="C:membrane"/>
    <property type="evidence" value="ECO:0007669"/>
    <property type="project" value="UniProtKB-SubCell"/>
</dbReference>
<dbReference type="PANTHER" id="PTHR46709:SF12">
    <property type="entry name" value="G-PROTEIN COUPLED RECEPTORS FAMILY 1 PROFILE DOMAIN-CONTAINING PROTEIN"/>
    <property type="match status" value="1"/>
</dbReference>
<feature type="transmembrane region" description="Helical" evidence="6">
    <location>
        <begin position="262"/>
        <end position="287"/>
    </location>
</feature>
<dbReference type="CDD" id="cd14978">
    <property type="entry name" value="7tmA_FMRFamide_R-like"/>
    <property type="match status" value="1"/>
</dbReference>
<feature type="transmembrane region" description="Helical" evidence="6">
    <location>
        <begin position="203"/>
        <end position="231"/>
    </location>
</feature>
<dbReference type="SUPFAM" id="SSF81321">
    <property type="entry name" value="Family A G protein-coupled receptor-like"/>
    <property type="match status" value="1"/>
</dbReference>
<dbReference type="InterPro" id="IPR000276">
    <property type="entry name" value="GPCR_Rhodpsn"/>
</dbReference>
<evidence type="ECO:0000259" key="7">
    <source>
        <dbReference type="PROSITE" id="PS50262"/>
    </source>
</evidence>
<dbReference type="Pfam" id="PF00001">
    <property type="entry name" value="7tm_1"/>
    <property type="match status" value="1"/>
</dbReference>
<feature type="transmembrane region" description="Helical" evidence="6">
    <location>
        <begin position="73"/>
        <end position="99"/>
    </location>
</feature>
<sequence>MTELPSTGEPLSSSPGLGQGGASCYHGDGPLLRERFYLVVVAGNALALVGIVFNVLLFIIFLSRYRFRHSPMFFLGCVAVCDTLLDVAYITVLTVPILAQYLSLLGLYFVWIAYVRLFFTIGQIFKVASVFSLIVASFERFWMTKHWTFTGFDPRLRAFALVVIAAGAVLVKVPTYFDIIVAASPHCTGFAKYRVGTMTRSQVVYWLQNVICIFTPFFCLVFLNGGIVAMLRRQNVQQLRSLIMELAVGHDRMERQKAELRAATRTLVVIITAYLFSNLLNIFLTLFEYFDAETLKREYREFYRLGSDTASLLTVLGNAIRLPIYVFSDPEIRSEFVGLCCSFRHGKNPFVPYAFTSHPSPLFYPTTTGADASPAEPLMEEAKKKKFDRNGNGVPPLAMSPREHRIHSCPVPKLQLPTSGRNGKNSLTTHRFSHRFSHFLAVPPTPQSVLYDQCPSPWASLLLHFDVTPASAIDSPPVAMSPAADDVPTPTSPPVLFRAA</sequence>
<comment type="subcellular location">
    <subcellularLocation>
        <location evidence="1">Membrane</location>
    </subcellularLocation>
</comment>
<evidence type="ECO:0000256" key="4">
    <source>
        <dbReference type="ARBA" id="ARBA00023136"/>
    </source>
</evidence>
<evidence type="ECO:0000313" key="8">
    <source>
        <dbReference type="Proteomes" id="UP000887566"/>
    </source>
</evidence>
<name>A0A914WIS8_9BILA</name>
<dbReference type="PROSITE" id="PS50262">
    <property type="entry name" value="G_PROTEIN_RECEP_F1_2"/>
    <property type="match status" value="1"/>
</dbReference>
<dbReference type="AlphaFoldDB" id="A0A914WIS8"/>
<evidence type="ECO:0000256" key="6">
    <source>
        <dbReference type="SAM" id="Phobius"/>
    </source>
</evidence>
<keyword evidence="8" id="KW-1185">Reference proteome</keyword>
<keyword evidence="3 6" id="KW-1133">Transmembrane helix</keyword>
<feature type="region of interest" description="Disordered" evidence="5">
    <location>
        <begin position="478"/>
        <end position="500"/>
    </location>
</feature>
<evidence type="ECO:0000256" key="3">
    <source>
        <dbReference type="ARBA" id="ARBA00022989"/>
    </source>
</evidence>
<proteinExistence type="predicted"/>
<evidence type="ECO:0000256" key="2">
    <source>
        <dbReference type="ARBA" id="ARBA00022692"/>
    </source>
</evidence>